<name>A0A9W6SWS9_CANBO</name>
<reference evidence="1" key="1">
    <citation type="submission" date="2023-04" db="EMBL/GenBank/DDBJ databases">
        <title>Candida boidinii NBRC 10035.</title>
        <authorList>
            <person name="Ichikawa N."/>
            <person name="Sato H."/>
            <person name="Tonouchi N."/>
        </authorList>
    </citation>
    <scope>NUCLEOTIDE SEQUENCE</scope>
    <source>
        <strain evidence="1">NBRC 10035</strain>
    </source>
</reference>
<evidence type="ECO:0000313" key="2">
    <source>
        <dbReference type="Proteomes" id="UP001165120"/>
    </source>
</evidence>
<sequence>MTCITTDNTKKGDKMCEMEFENEIGVNQIEFNNSNNDKTFKNLTDSGSYTDNIIIEPVVNYSSFFDNKKKYESFFILEYMNEFANYFTTPIVYLQKSWISKLSPYKNSNFENMNNKDSNIGNLESATYFATEFEGTSSKHNDDRFDGNYTPLLKNEIYSNLQDAPLENINISPKQQEHYGISFLRAIDEKIKANKDCKELVYLYRYKLFVGLDDTYFAKLKWFIEIDLNKIKELKNSNKLLIFEIPYIVNNTYNIINLKLDSNFLSLIKAFTSHIRIMNLKQSVINHHNADSQIVNILRLPVIYNEVLKSFFSLENSLTIKQNQLNRILLYDR</sequence>
<keyword evidence="2" id="KW-1185">Reference proteome</keyword>
<dbReference type="EMBL" id="BSXN01000003">
    <property type="protein sequence ID" value="GME66547.1"/>
    <property type="molecule type" value="Genomic_DNA"/>
</dbReference>
<protein>
    <submittedName>
        <fullName evidence="1">Unnamed protein product</fullName>
    </submittedName>
</protein>
<dbReference type="AlphaFoldDB" id="A0A9W6SWS9"/>
<comment type="caution">
    <text evidence="1">The sequence shown here is derived from an EMBL/GenBank/DDBJ whole genome shotgun (WGS) entry which is preliminary data.</text>
</comment>
<proteinExistence type="predicted"/>
<accession>A0A9W6SWS9</accession>
<organism evidence="1 2">
    <name type="scientific">Candida boidinii</name>
    <name type="common">Yeast</name>
    <dbReference type="NCBI Taxonomy" id="5477"/>
    <lineage>
        <taxon>Eukaryota</taxon>
        <taxon>Fungi</taxon>
        <taxon>Dikarya</taxon>
        <taxon>Ascomycota</taxon>
        <taxon>Saccharomycotina</taxon>
        <taxon>Pichiomycetes</taxon>
        <taxon>Pichiales</taxon>
        <taxon>Pichiaceae</taxon>
        <taxon>Ogataea</taxon>
        <taxon>Ogataea/Candida clade</taxon>
    </lineage>
</organism>
<dbReference type="Proteomes" id="UP001165120">
    <property type="component" value="Unassembled WGS sequence"/>
</dbReference>
<gene>
    <name evidence="1" type="ORF">Cboi02_000001500</name>
</gene>
<evidence type="ECO:0000313" key="1">
    <source>
        <dbReference type="EMBL" id="GME66547.1"/>
    </source>
</evidence>